<keyword evidence="1" id="KW-0812">Transmembrane</keyword>
<feature type="transmembrane region" description="Helical" evidence="1">
    <location>
        <begin position="44"/>
        <end position="71"/>
    </location>
</feature>
<name>A0A2S0MU67_9RHOB</name>
<keyword evidence="3" id="KW-0813">Transport</keyword>
<feature type="domain" description="Potassium channel" evidence="2">
    <location>
        <begin position="68"/>
        <end position="134"/>
    </location>
</feature>
<dbReference type="InterPro" id="IPR013099">
    <property type="entry name" value="K_chnl_dom"/>
</dbReference>
<sequence length="142" mass="15496">MTLPDQILWGSGFLALCLLVHVICLAVGAGPLERLAQWLAHRRLIIRLSGILIASVTIIVVALTIQIWIWASAWISFGVFDDWNTATYFSLVTYTSLGYGDVVLEPGSRVFGVFAAVTGLLGFGISTAYLMAVLNRLLGRNR</sequence>
<keyword evidence="3" id="KW-0407">Ion channel</keyword>
<keyword evidence="1" id="KW-0472">Membrane</keyword>
<dbReference type="Gene3D" id="1.10.287.70">
    <property type="match status" value="1"/>
</dbReference>
<feature type="transmembrane region" description="Helical" evidence="1">
    <location>
        <begin position="6"/>
        <end position="32"/>
    </location>
</feature>
<keyword evidence="3" id="KW-0406">Ion transport</keyword>
<proteinExistence type="predicted"/>
<dbReference type="KEGG" id="thas:C6Y53_18165"/>
<keyword evidence="4" id="KW-1185">Reference proteome</keyword>
<evidence type="ECO:0000313" key="3">
    <source>
        <dbReference type="EMBL" id="AVO39425.1"/>
    </source>
</evidence>
<evidence type="ECO:0000313" key="4">
    <source>
        <dbReference type="Proteomes" id="UP000237655"/>
    </source>
</evidence>
<feature type="transmembrane region" description="Helical" evidence="1">
    <location>
        <begin position="110"/>
        <end position="134"/>
    </location>
</feature>
<dbReference type="Proteomes" id="UP000237655">
    <property type="component" value="Chromosome"/>
</dbReference>
<organism evidence="3 4">
    <name type="scientific">Pukyongiella litopenaei</name>
    <dbReference type="NCBI Taxonomy" id="2605946"/>
    <lineage>
        <taxon>Bacteria</taxon>
        <taxon>Pseudomonadati</taxon>
        <taxon>Pseudomonadota</taxon>
        <taxon>Alphaproteobacteria</taxon>
        <taxon>Rhodobacterales</taxon>
        <taxon>Paracoccaceae</taxon>
        <taxon>Pukyongiella</taxon>
    </lineage>
</organism>
<keyword evidence="1" id="KW-1133">Transmembrane helix</keyword>
<evidence type="ECO:0000259" key="2">
    <source>
        <dbReference type="Pfam" id="PF07885"/>
    </source>
</evidence>
<protein>
    <submittedName>
        <fullName evidence="3">Two pore domain potassium channel family protein</fullName>
    </submittedName>
</protein>
<dbReference type="EMBL" id="CP027665">
    <property type="protein sequence ID" value="AVO39425.1"/>
    <property type="molecule type" value="Genomic_DNA"/>
</dbReference>
<dbReference type="SUPFAM" id="SSF81324">
    <property type="entry name" value="Voltage-gated potassium channels"/>
    <property type="match status" value="1"/>
</dbReference>
<reference evidence="4" key="1">
    <citation type="submission" date="2018-03" db="EMBL/GenBank/DDBJ databases">
        <title>Genomic analysis of the strain SH-1 isolated from shrimp intestine.</title>
        <authorList>
            <person name="Kim Y.-S."/>
            <person name="Kim S.-E."/>
            <person name="Kim K.-H."/>
        </authorList>
    </citation>
    <scope>NUCLEOTIDE SEQUENCE [LARGE SCALE GENOMIC DNA]</scope>
    <source>
        <strain evidence="4">SH-1</strain>
    </source>
</reference>
<dbReference type="RefSeq" id="WP_106473729.1">
    <property type="nucleotide sequence ID" value="NZ_CP027665.1"/>
</dbReference>
<dbReference type="Pfam" id="PF07885">
    <property type="entry name" value="Ion_trans_2"/>
    <property type="match status" value="1"/>
</dbReference>
<dbReference type="AlphaFoldDB" id="A0A2S0MU67"/>
<gene>
    <name evidence="3" type="ORF">C6Y53_18165</name>
</gene>
<evidence type="ECO:0000256" key="1">
    <source>
        <dbReference type="SAM" id="Phobius"/>
    </source>
</evidence>
<dbReference type="GO" id="GO:0034220">
    <property type="term" value="P:monoatomic ion transmembrane transport"/>
    <property type="evidence" value="ECO:0007669"/>
    <property type="project" value="UniProtKB-KW"/>
</dbReference>
<accession>A0A2S0MU67</accession>